<protein>
    <submittedName>
        <fullName evidence="1">Uncharacterized protein</fullName>
    </submittedName>
</protein>
<dbReference type="AlphaFoldDB" id="A0A8X6TFU0"/>
<dbReference type="EMBL" id="BMAW01102856">
    <property type="protein sequence ID" value="GFT06256.1"/>
    <property type="molecule type" value="Genomic_DNA"/>
</dbReference>
<comment type="caution">
    <text evidence="1">The sequence shown here is derived from an EMBL/GenBank/DDBJ whole genome shotgun (WGS) entry which is preliminary data.</text>
</comment>
<organism evidence="1 2">
    <name type="scientific">Nephila pilipes</name>
    <name type="common">Giant wood spider</name>
    <name type="synonym">Nephila maculata</name>
    <dbReference type="NCBI Taxonomy" id="299642"/>
    <lineage>
        <taxon>Eukaryota</taxon>
        <taxon>Metazoa</taxon>
        <taxon>Ecdysozoa</taxon>
        <taxon>Arthropoda</taxon>
        <taxon>Chelicerata</taxon>
        <taxon>Arachnida</taxon>
        <taxon>Araneae</taxon>
        <taxon>Araneomorphae</taxon>
        <taxon>Entelegynae</taxon>
        <taxon>Araneoidea</taxon>
        <taxon>Nephilidae</taxon>
        <taxon>Nephila</taxon>
    </lineage>
</organism>
<evidence type="ECO:0000313" key="1">
    <source>
        <dbReference type="EMBL" id="GFT06256.1"/>
    </source>
</evidence>
<name>A0A8X6TFU0_NEPPI</name>
<dbReference type="Proteomes" id="UP000887013">
    <property type="component" value="Unassembled WGS sequence"/>
</dbReference>
<sequence length="103" mass="12053">MSHHVPHELPCNMEERLPTKRVARHRRVILTFHYRQKDAEEQASRRGVFRKFEVNVSMHMGFLANLLVVFRSSLELKSGSDCKLEKSTLYSCTGNKDETFRCV</sequence>
<keyword evidence="2" id="KW-1185">Reference proteome</keyword>
<proteinExistence type="predicted"/>
<reference evidence="1" key="1">
    <citation type="submission" date="2020-08" db="EMBL/GenBank/DDBJ databases">
        <title>Multicomponent nature underlies the extraordinary mechanical properties of spider dragline silk.</title>
        <authorList>
            <person name="Kono N."/>
            <person name="Nakamura H."/>
            <person name="Mori M."/>
            <person name="Yoshida Y."/>
            <person name="Ohtoshi R."/>
            <person name="Malay A.D."/>
            <person name="Moran D.A.P."/>
            <person name="Tomita M."/>
            <person name="Numata K."/>
            <person name="Arakawa K."/>
        </authorList>
    </citation>
    <scope>NUCLEOTIDE SEQUENCE</scope>
</reference>
<accession>A0A8X6TFU0</accession>
<evidence type="ECO:0000313" key="2">
    <source>
        <dbReference type="Proteomes" id="UP000887013"/>
    </source>
</evidence>
<gene>
    <name evidence="1" type="ORF">NPIL_12961</name>
</gene>